<feature type="compositionally biased region" description="Basic and acidic residues" evidence="1">
    <location>
        <begin position="61"/>
        <end position="77"/>
    </location>
</feature>
<organism evidence="2">
    <name type="scientific">uncultured Thiotrichaceae bacterium</name>
    <dbReference type="NCBI Taxonomy" id="298394"/>
    <lineage>
        <taxon>Bacteria</taxon>
        <taxon>Pseudomonadati</taxon>
        <taxon>Pseudomonadota</taxon>
        <taxon>Gammaproteobacteria</taxon>
        <taxon>Thiotrichales</taxon>
        <taxon>Thiotrichaceae</taxon>
        <taxon>environmental samples</taxon>
    </lineage>
</organism>
<gene>
    <name evidence="2" type="ORF">HELGO_WM17502</name>
</gene>
<protein>
    <submittedName>
        <fullName evidence="2">Ribbon-helix-helix protein, copG family</fullName>
    </submittedName>
</protein>
<feature type="region of interest" description="Disordered" evidence="1">
    <location>
        <begin position="59"/>
        <end position="84"/>
    </location>
</feature>
<dbReference type="AlphaFoldDB" id="A0A6S6TUI5"/>
<reference evidence="2" key="1">
    <citation type="submission" date="2020-01" db="EMBL/GenBank/DDBJ databases">
        <authorList>
            <person name="Meier V. D."/>
            <person name="Meier V D."/>
        </authorList>
    </citation>
    <scope>NUCLEOTIDE SEQUENCE</scope>
    <source>
        <strain evidence="2">HLG_WM_MAG_07</strain>
    </source>
</reference>
<evidence type="ECO:0000313" key="2">
    <source>
        <dbReference type="EMBL" id="CAA6818786.1"/>
    </source>
</evidence>
<name>A0A6S6TUI5_9GAMM</name>
<sequence length="84" mass="9771">MTISIRLDTDTEKHLREYLRTQNGSMSEFVRSAINEKLAHYEANLHKPYEIGKELFGAHSSGRDDLSTNRKALLKEKLHAKHHR</sequence>
<dbReference type="Pfam" id="PF19807">
    <property type="entry name" value="DUF6290"/>
    <property type="match status" value="1"/>
</dbReference>
<accession>A0A6S6TUI5</accession>
<evidence type="ECO:0000256" key="1">
    <source>
        <dbReference type="SAM" id="MobiDB-lite"/>
    </source>
</evidence>
<proteinExistence type="predicted"/>
<dbReference type="InterPro" id="IPR046257">
    <property type="entry name" value="DUF6290"/>
</dbReference>
<dbReference type="EMBL" id="CACVAY010000086">
    <property type="protein sequence ID" value="CAA6818786.1"/>
    <property type="molecule type" value="Genomic_DNA"/>
</dbReference>